<protein>
    <submittedName>
        <fullName evidence="1">Uncharacterized protein</fullName>
    </submittedName>
</protein>
<dbReference type="STRING" id="4072.A0A2G2YNC1"/>
<evidence type="ECO:0000313" key="2">
    <source>
        <dbReference type="Proteomes" id="UP000222542"/>
    </source>
</evidence>
<dbReference type="GO" id="GO:0000245">
    <property type="term" value="P:spliceosomal complex assembly"/>
    <property type="evidence" value="ECO:0007669"/>
    <property type="project" value="InterPro"/>
</dbReference>
<sequence length="82" mass="9126">MTDEEKERDVMKLLLKLKNGNPVQSEKAAKNLIDSATGFGVGPFFNRILPLLMEPTLEQAVVTQLLIAIQKVMSKLRESVCP</sequence>
<dbReference type="AlphaFoldDB" id="A0A2G2YNC1"/>
<organism evidence="1 2">
    <name type="scientific">Capsicum annuum</name>
    <name type="common">Capsicum pepper</name>
    <dbReference type="NCBI Taxonomy" id="4072"/>
    <lineage>
        <taxon>Eukaryota</taxon>
        <taxon>Viridiplantae</taxon>
        <taxon>Streptophyta</taxon>
        <taxon>Embryophyta</taxon>
        <taxon>Tracheophyta</taxon>
        <taxon>Spermatophyta</taxon>
        <taxon>Magnoliopsida</taxon>
        <taxon>eudicotyledons</taxon>
        <taxon>Gunneridae</taxon>
        <taxon>Pentapetalae</taxon>
        <taxon>asterids</taxon>
        <taxon>lamiids</taxon>
        <taxon>Solanales</taxon>
        <taxon>Solanaceae</taxon>
        <taxon>Solanoideae</taxon>
        <taxon>Capsiceae</taxon>
        <taxon>Capsicum</taxon>
    </lineage>
</organism>
<dbReference type="Gramene" id="PHT71238">
    <property type="protein sequence ID" value="PHT71238"/>
    <property type="gene ID" value="T459_26342"/>
</dbReference>
<keyword evidence="2" id="KW-1185">Reference proteome</keyword>
<dbReference type="Proteomes" id="UP000222542">
    <property type="component" value="Unassembled WGS sequence"/>
</dbReference>
<accession>A0A2G2YNC1</accession>
<reference evidence="1 2" key="1">
    <citation type="journal article" date="2014" name="Nat. Genet.">
        <title>Genome sequence of the hot pepper provides insights into the evolution of pungency in Capsicum species.</title>
        <authorList>
            <person name="Kim S."/>
            <person name="Park M."/>
            <person name="Yeom S.I."/>
            <person name="Kim Y.M."/>
            <person name="Lee J.M."/>
            <person name="Lee H.A."/>
            <person name="Seo E."/>
            <person name="Choi J."/>
            <person name="Cheong K."/>
            <person name="Kim K.T."/>
            <person name="Jung K."/>
            <person name="Lee G.W."/>
            <person name="Oh S.K."/>
            <person name="Bae C."/>
            <person name="Kim S.B."/>
            <person name="Lee H.Y."/>
            <person name="Kim S.Y."/>
            <person name="Kim M.S."/>
            <person name="Kang B.C."/>
            <person name="Jo Y.D."/>
            <person name="Yang H.B."/>
            <person name="Jeong H.J."/>
            <person name="Kang W.H."/>
            <person name="Kwon J.K."/>
            <person name="Shin C."/>
            <person name="Lim J.Y."/>
            <person name="Park J.H."/>
            <person name="Huh J.H."/>
            <person name="Kim J.S."/>
            <person name="Kim B.D."/>
            <person name="Cohen O."/>
            <person name="Paran I."/>
            <person name="Suh M.C."/>
            <person name="Lee S.B."/>
            <person name="Kim Y.K."/>
            <person name="Shin Y."/>
            <person name="Noh S.J."/>
            <person name="Park J."/>
            <person name="Seo Y.S."/>
            <person name="Kwon S.Y."/>
            <person name="Kim H.A."/>
            <person name="Park J.M."/>
            <person name="Kim H.J."/>
            <person name="Choi S.B."/>
            <person name="Bosland P.W."/>
            <person name="Reeves G."/>
            <person name="Jo S.H."/>
            <person name="Lee B.W."/>
            <person name="Cho H.T."/>
            <person name="Choi H.S."/>
            <person name="Lee M.S."/>
            <person name="Yu Y."/>
            <person name="Do Choi Y."/>
            <person name="Park B.S."/>
            <person name="van Deynze A."/>
            <person name="Ashrafi H."/>
            <person name="Hill T."/>
            <person name="Kim W.T."/>
            <person name="Pai H.S."/>
            <person name="Ahn H.K."/>
            <person name="Yeam I."/>
            <person name="Giovannoni J.J."/>
            <person name="Rose J.K."/>
            <person name="Sorensen I."/>
            <person name="Lee S.J."/>
            <person name="Kim R.W."/>
            <person name="Choi I.Y."/>
            <person name="Choi B.S."/>
            <person name="Lim J.S."/>
            <person name="Lee Y.H."/>
            <person name="Choi D."/>
        </authorList>
    </citation>
    <scope>NUCLEOTIDE SEQUENCE [LARGE SCALE GENOMIC DNA]</scope>
    <source>
        <strain evidence="2">cv. CM334</strain>
    </source>
</reference>
<gene>
    <name evidence="1" type="ORF">T459_26342</name>
</gene>
<dbReference type="InterPro" id="IPR038737">
    <property type="entry name" value="SF3b_su1-like"/>
</dbReference>
<name>A0A2G2YNC1_CAPAN</name>
<dbReference type="GO" id="GO:0003729">
    <property type="term" value="F:mRNA binding"/>
    <property type="evidence" value="ECO:0007669"/>
    <property type="project" value="InterPro"/>
</dbReference>
<proteinExistence type="predicted"/>
<dbReference type="EMBL" id="AYRZ02000010">
    <property type="protein sequence ID" value="PHT71238.1"/>
    <property type="molecule type" value="Genomic_DNA"/>
</dbReference>
<comment type="caution">
    <text evidence="1">The sequence shown here is derived from an EMBL/GenBank/DDBJ whole genome shotgun (WGS) entry which is preliminary data.</text>
</comment>
<dbReference type="PANTHER" id="PTHR12097">
    <property type="entry name" value="SPLICING FACTOR 3B, SUBUNIT 1-RELATED"/>
    <property type="match status" value="1"/>
</dbReference>
<reference evidence="1 2" key="2">
    <citation type="journal article" date="2017" name="Genome Biol.">
        <title>New reference genome sequences of hot pepper reveal the massive evolution of plant disease-resistance genes by retroduplication.</title>
        <authorList>
            <person name="Kim S."/>
            <person name="Park J."/>
            <person name="Yeom S.I."/>
            <person name="Kim Y.M."/>
            <person name="Seo E."/>
            <person name="Kim K.T."/>
            <person name="Kim M.S."/>
            <person name="Lee J.M."/>
            <person name="Cheong K."/>
            <person name="Shin H.S."/>
            <person name="Kim S.B."/>
            <person name="Han K."/>
            <person name="Lee J."/>
            <person name="Park M."/>
            <person name="Lee H.A."/>
            <person name="Lee H.Y."/>
            <person name="Lee Y."/>
            <person name="Oh S."/>
            <person name="Lee J.H."/>
            <person name="Choi E."/>
            <person name="Choi E."/>
            <person name="Lee S.E."/>
            <person name="Jeon J."/>
            <person name="Kim H."/>
            <person name="Choi G."/>
            <person name="Song H."/>
            <person name="Lee J."/>
            <person name="Lee S.C."/>
            <person name="Kwon J.K."/>
            <person name="Lee H.Y."/>
            <person name="Koo N."/>
            <person name="Hong Y."/>
            <person name="Kim R.W."/>
            <person name="Kang W.H."/>
            <person name="Huh J.H."/>
            <person name="Kang B.C."/>
            <person name="Yang T.J."/>
            <person name="Lee Y.H."/>
            <person name="Bennetzen J.L."/>
            <person name="Choi D."/>
        </authorList>
    </citation>
    <scope>NUCLEOTIDE SEQUENCE [LARGE SCALE GENOMIC DNA]</scope>
    <source>
        <strain evidence="2">cv. CM334</strain>
    </source>
</reference>
<evidence type="ECO:0000313" key="1">
    <source>
        <dbReference type="EMBL" id="PHT71238.1"/>
    </source>
</evidence>